<evidence type="ECO:0000313" key="2">
    <source>
        <dbReference type="Proteomes" id="UP001430306"/>
    </source>
</evidence>
<reference evidence="1" key="1">
    <citation type="submission" date="2021-11" db="EMBL/GenBank/DDBJ databases">
        <title>Genome sequence.</title>
        <authorList>
            <person name="Sun Q."/>
        </authorList>
    </citation>
    <scope>NUCLEOTIDE SEQUENCE</scope>
    <source>
        <strain evidence="1">JC740</strain>
    </source>
</reference>
<name>A0ABS8NDP8_9BACT</name>
<dbReference type="Proteomes" id="UP001430306">
    <property type="component" value="Unassembled WGS sequence"/>
</dbReference>
<evidence type="ECO:0000313" key="1">
    <source>
        <dbReference type="EMBL" id="MCC9641669.1"/>
    </source>
</evidence>
<organism evidence="1 2">
    <name type="scientific">Rhodopirellula halodulae</name>
    <dbReference type="NCBI Taxonomy" id="2894198"/>
    <lineage>
        <taxon>Bacteria</taxon>
        <taxon>Pseudomonadati</taxon>
        <taxon>Planctomycetota</taxon>
        <taxon>Planctomycetia</taxon>
        <taxon>Pirellulales</taxon>
        <taxon>Pirellulaceae</taxon>
        <taxon>Rhodopirellula</taxon>
    </lineage>
</organism>
<accession>A0ABS8NDP8</accession>
<sequence>MMLHADRVWSVAEVYSAEELAEKLTGTTWCCCQGFRIAGHPHYVWLNDSTSEDGAQEYAVCRLELPNGDMHQVESITFGWSDYARALEYILSTLRGEDDQNDWARSVTAILQSPQEHGRCPLCA</sequence>
<gene>
    <name evidence="1" type="ORF">LOC71_05235</name>
</gene>
<proteinExistence type="predicted"/>
<protein>
    <recommendedName>
        <fullName evidence="3">Integron gene cassette protein</fullName>
    </recommendedName>
</protein>
<dbReference type="EMBL" id="JAJKFW010000012">
    <property type="protein sequence ID" value="MCC9641669.1"/>
    <property type="molecule type" value="Genomic_DNA"/>
</dbReference>
<comment type="caution">
    <text evidence="1">The sequence shown here is derived from an EMBL/GenBank/DDBJ whole genome shotgun (WGS) entry which is preliminary data.</text>
</comment>
<keyword evidence="2" id="KW-1185">Reference proteome</keyword>
<evidence type="ECO:0008006" key="3">
    <source>
        <dbReference type="Google" id="ProtNLM"/>
    </source>
</evidence>